<evidence type="ECO:0000313" key="5">
    <source>
        <dbReference type="EMBL" id="MCP1673679.1"/>
    </source>
</evidence>
<dbReference type="PROSITE" id="PS50043">
    <property type="entry name" value="HTH_LUXR_2"/>
    <property type="match status" value="1"/>
</dbReference>
<dbReference type="SUPFAM" id="SSF46894">
    <property type="entry name" value="C-terminal effector domain of the bipartite response regulators"/>
    <property type="match status" value="1"/>
</dbReference>
<dbReference type="GO" id="GO:0003677">
    <property type="term" value="F:DNA binding"/>
    <property type="evidence" value="ECO:0007669"/>
    <property type="project" value="UniProtKB-KW"/>
</dbReference>
<dbReference type="InterPro" id="IPR000792">
    <property type="entry name" value="Tscrpt_reg_LuxR_C"/>
</dbReference>
<proteinExistence type="predicted"/>
<keyword evidence="1" id="KW-0805">Transcription regulation</keyword>
<dbReference type="PANTHER" id="PTHR44688:SF16">
    <property type="entry name" value="DNA-BINDING TRANSCRIPTIONAL ACTIVATOR DEVR_DOSR"/>
    <property type="match status" value="1"/>
</dbReference>
<organism evidence="5 6">
    <name type="scientific">Natronocella acetinitrilica</name>
    <dbReference type="NCBI Taxonomy" id="414046"/>
    <lineage>
        <taxon>Bacteria</taxon>
        <taxon>Pseudomonadati</taxon>
        <taxon>Pseudomonadota</taxon>
        <taxon>Gammaproteobacteria</taxon>
        <taxon>Chromatiales</taxon>
        <taxon>Ectothiorhodospiraceae</taxon>
        <taxon>Natronocella</taxon>
    </lineage>
</organism>
<dbReference type="RefSeq" id="WP_253474519.1">
    <property type="nucleotide sequence ID" value="NZ_JALJXV010000002.1"/>
</dbReference>
<dbReference type="SMART" id="SM00421">
    <property type="entry name" value="HTH_LUXR"/>
    <property type="match status" value="1"/>
</dbReference>
<dbReference type="EMBL" id="JALJXV010000002">
    <property type="protein sequence ID" value="MCP1673679.1"/>
    <property type="molecule type" value="Genomic_DNA"/>
</dbReference>
<gene>
    <name evidence="5" type="ORF">J2T57_000778</name>
</gene>
<dbReference type="CDD" id="cd06170">
    <property type="entry name" value="LuxR_C_like"/>
    <property type="match status" value="1"/>
</dbReference>
<evidence type="ECO:0000256" key="1">
    <source>
        <dbReference type="ARBA" id="ARBA00023015"/>
    </source>
</evidence>
<dbReference type="PRINTS" id="PR00038">
    <property type="entry name" value="HTHLUXR"/>
</dbReference>
<dbReference type="PROSITE" id="PS00622">
    <property type="entry name" value="HTH_LUXR_1"/>
    <property type="match status" value="1"/>
</dbReference>
<keyword evidence="2 5" id="KW-0238">DNA-binding</keyword>
<comment type="caution">
    <text evidence="5">The sequence shown here is derived from an EMBL/GenBank/DDBJ whole genome shotgun (WGS) entry which is preliminary data.</text>
</comment>
<evidence type="ECO:0000256" key="3">
    <source>
        <dbReference type="ARBA" id="ARBA00023163"/>
    </source>
</evidence>
<dbReference type="InterPro" id="IPR036388">
    <property type="entry name" value="WH-like_DNA-bd_sf"/>
</dbReference>
<accession>A0AAE3G272</accession>
<dbReference type="GO" id="GO:0006355">
    <property type="term" value="P:regulation of DNA-templated transcription"/>
    <property type="evidence" value="ECO:0007669"/>
    <property type="project" value="InterPro"/>
</dbReference>
<dbReference type="AlphaFoldDB" id="A0AAE3G272"/>
<feature type="domain" description="HTH luxR-type" evidence="4">
    <location>
        <begin position="305"/>
        <end position="370"/>
    </location>
</feature>
<dbReference type="PANTHER" id="PTHR44688">
    <property type="entry name" value="DNA-BINDING TRANSCRIPTIONAL ACTIVATOR DEVR_DOSR"/>
    <property type="match status" value="1"/>
</dbReference>
<name>A0AAE3G272_9GAMM</name>
<protein>
    <submittedName>
        <fullName evidence="5">DNA-binding CsgD family transcriptional regulator</fullName>
    </submittedName>
</protein>
<dbReference type="Pfam" id="PF00196">
    <property type="entry name" value="GerE"/>
    <property type="match status" value="1"/>
</dbReference>
<keyword evidence="6" id="KW-1185">Reference proteome</keyword>
<reference evidence="5" key="1">
    <citation type="submission" date="2022-03" db="EMBL/GenBank/DDBJ databases">
        <title>Genomic Encyclopedia of Type Strains, Phase III (KMG-III): the genomes of soil and plant-associated and newly described type strains.</title>
        <authorList>
            <person name="Whitman W."/>
        </authorList>
    </citation>
    <scope>NUCLEOTIDE SEQUENCE</scope>
    <source>
        <strain evidence="5">ANL 6-2</strain>
    </source>
</reference>
<sequence>MDVHRRPAERRAEARIQQLCCLGFSEQVVIPLLLREIHGLIPSHWNLFFWFDIQGNITNLYNEYPPAMDVAALYLNEFHNAKELEVFRGWSHVCRHSRDVSEFDRYFNVPRREFLRHAFYQEVLKPAHMHWMLQGVVRDGDRPLGMIGLTRSPADPLFAKRDSRLLQRVNPFVAHAMMNAGREVREDWVDSDDEGLVICDERGAIRYMSDQARLLLVLAQRERFRPRQSRLDVTGRLDRTLQRLTHALIGVRDHHPNARPPSMLRENAWGRFRFTAGWLNATRDDSGLVGITVRRQEPVPLKLMRKVETLALPRRQAQVCLWMACGHSYASIADRLGVSESTVISHGRAVYNRLDAHNRSELISRLLAVTEP</sequence>
<dbReference type="InterPro" id="IPR016032">
    <property type="entry name" value="Sig_transdc_resp-reg_C-effctor"/>
</dbReference>
<evidence type="ECO:0000313" key="6">
    <source>
        <dbReference type="Proteomes" id="UP001205843"/>
    </source>
</evidence>
<evidence type="ECO:0000259" key="4">
    <source>
        <dbReference type="PROSITE" id="PS50043"/>
    </source>
</evidence>
<evidence type="ECO:0000256" key="2">
    <source>
        <dbReference type="ARBA" id="ARBA00023125"/>
    </source>
</evidence>
<keyword evidence="3" id="KW-0804">Transcription</keyword>
<dbReference type="Gene3D" id="1.10.10.10">
    <property type="entry name" value="Winged helix-like DNA-binding domain superfamily/Winged helix DNA-binding domain"/>
    <property type="match status" value="1"/>
</dbReference>
<dbReference type="Proteomes" id="UP001205843">
    <property type="component" value="Unassembled WGS sequence"/>
</dbReference>